<sequence>MRAVSTAVSSLLNRTRDSLAASWQHWSQRSDNQLFRSNPGLPAASSAVPGAPNGQPLPQSALSLSAQQQQFLAQHNAAAQQYAAAAQQAAQQQQPYVINPGQDPSPYMGALITAGVPQYYGVAPAPWGVYPANLIPQQPQSQPRRPLTPSQQGAENQPYQNYCGNISPIQLYGGCNVTCASMAAHESHECKCILAQVISAFYDQSGSLVMGPRTGTPMRLVSPAPPVLVPPGAGGPRAPQAPPTIYPPQPQTAQQSMYSAQNGSGVGVGGLALSTSSLTARRDSFDRNTSAFSPSLDYTSASTNAVVSNAAAAAAAAARKWPVGAGSYGGLSAVAASASPLGASITPPPVSGLGALVTSRAPGAETKYRQVNQLAPGISGNAMFGSSQSLFSKLSGSVMRPAAAAAAAVAAVAAAAPGLDRPPGRSRLLEDFRNQRYPNLQLRDLTNHIVEFSQDQHGSRFIQQKLERATAAEKQLVFNEILGAAYSLMTDVFGNYVIQKFFEFGSPEQKQALAQQVKGHVLPLALQMYGCRVIQKALESIPAEQQQEIVRELDGHVLKCVKDQNGNHVVQKCIECVDPVALQFIIDAFRNQVYSLSTHPYGCRVIQRILEHCTQEQTAPILGELHANTEQLIQDQYGNYVIQHVLEHGKPEDKSVLIAAVRGKVLILSQHKFASNVVEKCVTHATRAERALLIEEVCSFNDAGLHVMMKDQYANYVVQKMIDVSEPTQRKVLLHKIRPHMNSLKKYTYGKHIIAKLDKFSLKTPNSIAGAGAGAGGAAGGGQVVANAPGGGVTEVTANGTPNGTTGGQQQQQQGQQQQQQVVVASNGVVTAMDTGAASLGPIGPPPTNGVM</sequence>
<dbReference type="InterPro" id="IPR033133">
    <property type="entry name" value="PUM-HD"/>
</dbReference>
<dbReference type="GO" id="GO:0010608">
    <property type="term" value="P:post-transcriptional regulation of gene expression"/>
    <property type="evidence" value="ECO:0007669"/>
    <property type="project" value="TreeGrafter"/>
</dbReference>
<gene>
    <name evidence="9" type="primary">6050340</name>
    <name evidence="8" type="ORF">CpipJ_CPIJ016844</name>
</gene>
<dbReference type="Pfam" id="PF00806">
    <property type="entry name" value="PUF"/>
    <property type="match status" value="8"/>
</dbReference>
<feature type="region of interest" description="Disordered" evidence="6">
    <location>
        <begin position="38"/>
        <end position="59"/>
    </location>
</feature>
<dbReference type="VEuPathDB" id="VectorBase:CQUJHB018089"/>
<dbReference type="InterPro" id="IPR016024">
    <property type="entry name" value="ARM-type_fold"/>
</dbReference>
<comment type="subcellular location">
    <subcellularLocation>
        <location evidence="1">Cytoplasm</location>
    </subcellularLocation>
</comment>
<evidence type="ECO:0000313" key="9">
    <source>
        <dbReference type="EnsemblMetazoa" id="CPIJ016844-PA"/>
    </source>
</evidence>
<dbReference type="CDD" id="cd07920">
    <property type="entry name" value="Pumilio"/>
    <property type="match status" value="1"/>
</dbReference>
<evidence type="ECO:0000256" key="5">
    <source>
        <dbReference type="PROSITE-ProRule" id="PRU00317"/>
    </source>
</evidence>
<feature type="repeat" description="Pumilio" evidence="5">
    <location>
        <begin position="624"/>
        <end position="659"/>
    </location>
</feature>
<dbReference type="AlphaFoldDB" id="B0XBD9"/>
<dbReference type="SUPFAM" id="SSF48371">
    <property type="entry name" value="ARM repeat"/>
    <property type="match status" value="1"/>
</dbReference>
<dbReference type="FunFam" id="1.25.10.10:FF:000004">
    <property type="entry name" value="Pumilio homolog 1 isoform 2"/>
    <property type="match status" value="1"/>
</dbReference>
<feature type="repeat" description="Pumilio" evidence="5">
    <location>
        <begin position="444"/>
        <end position="479"/>
    </location>
</feature>
<dbReference type="SMART" id="SM00025">
    <property type="entry name" value="Pumilio"/>
    <property type="match status" value="8"/>
</dbReference>
<dbReference type="EnsemblMetazoa" id="CPIJ016844-RA">
    <property type="protein sequence ID" value="CPIJ016844-PA"/>
    <property type="gene ID" value="CPIJ016844"/>
</dbReference>
<feature type="domain" description="PUM-HD" evidence="7">
    <location>
        <begin position="424"/>
        <end position="761"/>
    </location>
</feature>
<accession>B0XBD9</accession>
<evidence type="ECO:0000256" key="4">
    <source>
        <dbReference type="ARBA" id="ARBA00022884"/>
    </source>
</evidence>
<evidence type="ECO:0000313" key="8">
    <source>
        <dbReference type="EMBL" id="EDS44230.1"/>
    </source>
</evidence>
<feature type="repeat" description="Pumilio" evidence="5">
    <location>
        <begin position="699"/>
        <end position="735"/>
    </location>
</feature>
<dbReference type="eggNOG" id="KOG1488">
    <property type="taxonomic scope" value="Eukaryota"/>
</dbReference>
<organism>
    <name type="scientific">Culex quinquefasciatus</name>
    <name type="common">Southern house mosquito</name>
    <name type="synonym">Culex pungens</name>
    <dbReference type="NCBI Taxonomy" id="7176"/>
    <lineage>
        <taxon>Eukaryota</taxon>
        <taxon>Metazoa</taxon>
        <taxon>Ecdysozoa</taxon>
        <taxon>Arthropoda</taxon>
        <taxon>Hexapoda</taxon>
        <taxon>Insecta</taxon>
        <taxon>Pterygota</taxon>
        <taxon>Neoptera</taxon>
        <taxon>Endopterygota</taxon>
        <taxon>Diptera</taxon>
        <taxon>Nematocera</taxon>
        <taxon>Culicoidea</taxon>
        <taxon>Culicidae</taxon>
        <taxon>Culicinae</taxon>
        <taxon>Culicini</taxon>
        <taxon>Culex</taxon>
        <taxon>Culex</taxon>
    </lineage>
</organism>
<dbReference type="InterPro" id="IPR001313">
    <property type="entry name" value="Pumilio_RNA-bd_rpt"/>
</dbReference>
<protein>
    <submittedName>
        <fullName evidence="8 9">Pumilio</fullName>
    </submittedName>
</protein>
<dbReference type="Gene3D" id="1.25.10.10">
    <property type="entry name" value="Leucine-rich Repeat Variant"/>
    <property type="match status" value="1"/>
</dbReference>
<dbReference type="InterPro" id="IPR033712">
    <property type="entry name" value="Pumilio_RNA-bd"/>
</dbReference>
<evidence type="ECO:0000256" key="2">
    <source>
        <dbReference type="ARBA" id="ARBA00022490"/>
    </source>
</evidence>
<keyword evidence="2" id="KW-0963">Cytoplasm</keyword>
<dbReference type="InParanoid" id="B0XBD9"/>
<evidence type="ECO:0000313" key="10">
    <source>
        <dbReference type="Proteomes" id="UP000002320"/>
    </source>
</evidence>
<feature type="repeat" description="Pumilio" evidence="5">
    <location>
        <begin position="660"/>
        <end position="695"/>
    </location>
</feature>
<dbReference type="EMBL" id="DS232629">
    <property type="protein sequence ID" value="EDS44230.1"/>
    <property type="molecule type" value="Genomic_DNA"/>
</dbReference>
<dbReference type="OMA" id="HESHECK"/>
<dbReference type="PANTHER" id="PTHR12537:SF12">
    <property type="entry name" value="MATERNAL PROTEIN PUMILIO"/>
    <property type="match status" value="1"/>
</dbReference>
<feature type="region of interest" description="Disordered" evidence="6">
    <location>
        <begin position="790"/>
        <end position="820"/>
    </location>
</feature>
<dbReference type="PANTHER" id="PTHR12537">
    <property type="entry name" value="RNA BINDING PROTEIN PUMILIO-RELATED"/>
    <property type="match status" value="1"/>
</dbReference>
<dbReference type="STRING" id="7176.B0XBD9"/>
<dbReference type="KEGG" id="cqu:CpipJ_CPIJ016844"/>
<dbReference type="OrthoDB" id="668540at2759"/>
<keyword evidence="3" id="KW-0677">Repeat</keyword>
<dbReference type="GO" id="GO:0005634">
    <property type="term" value="C:nucleus"/>
    <property type="evidence" value="ECO:0007669"/>
    <property type="project" value="TreeGrafter"/>
</dbReference>
<dbReference type="HOGENOM" id="CLU_004017_0_3_1"/>
<feature type="repeat" description="Pumilio" evidence="5">
    <location>
        <begin position="480"/>
        <end position="515"/>
    </location>
</feature>
<dbReference type="GO" id="GO:0005737">
    <property type="term" value="C:cytoplasm"/>
    <property type="evidence" value="ECO:0007669"/>
    <property type="project" value="UniProtKB-SubCell"/>
</dbReference>
<dbReference type="PROSITE" id="PS50303">
    <property type="entry name" value="PUM_HD"/>
    <property type="match status" value="1"/>
</dbReference>
<dbReference type="PROSITE" id="PS50302">
    <property type="entry name" value="PUM"/>
    <property type="match status" value="8"/>
</dbReference>
<dbReference type="GO" id="GO:0003730">
    <property type="term" value="F:mRNA 3'-UTR binding"/>
    <property type="evidence" value="ECO:0007669"/>
    <property type="project" value="TreeGrafter"/>
</dbReference>
<feature type="repeat" description="Pumilio" evidence="5">
    <location>
        <begin position="552"/>
        <end position="587"/>
    </location>
</feature>
<feature type="region of interest" description="Disordered" evidence="6">
    <location>
        <begin position="136"/>
        <end position="156"/>
    </location>
</feature>
<feature type="compositionally biased region" description="Low complexity" evidence="6">
    <location>
        <begin position="136"/>
        <end position="152"/>
    </location>
</feature>
<keyword evidence="10" id="KW-1185">Reference proteome</keyword>
<dbReference type="Proteomes" id="UP000002320">
    <property type="component" value="Unassembled WGS sequence"/>
</dbReference>
<evidence type="ECO:0000256" key="6">
    <source>
        <dbReference type="SAM" id="MobiDB-lite"/>
    </source>
</evidence>
<dbReference type="InterPro" id="IPR011989">
    <property type="entry name" value="ARM-like"/>
</dbReference>
<keyword evidence="4" id="KW-0694">RNA-binding</keyword>
<name>B0XBD9_CULQU</name>
<proteinExistence type="predicted"/>
<reference evidence="9" key="2">
    <citation type="submission" date="2020-05" db="UniProtKB">
        <authorList>
            <consortium name="EnsemblMetazoa"/>
        </authorList>
    </citation>
    <scope>IDENTIFICATION</scope>
    <source>
        <strain evidence="9">JHB</strain>
    </source>
</reference>
<feature type="compositionally biased region" description="Low complexity" evidence="6">
    <location>
        <begin position="808"/>
        <end position="820"/>
    </location>
</feature>
<evidence type="ECO:0000256" key="3">
    <source>
        <dbReference type="ARBA" id="ARBA00022737"/>
    </source>
</evidence>
<feature type="repeat" description="Pumilio" evidence="5">
    <location>
        <begin position="588"/>
        <end position="623"/>
    </location>
</feature>
<dbReference type="VEuPathDB" id="VectorBase:CPIJ016844"/>
<reference evidence="8" key="1">
    <citation type="submission" date="2007-03" db="EMBL/GenBank/DDBJ databases">
        <title>Annotation of Culex pipiens quinquefasciatus.</title>
        <authorList>
            <consortium name="The Broad Institute Genome Sequencing Platform"/>
            <person name="Atkinson P.W."/>
            <person name="Hemingway J."/>
            <person name="Christensen B.M."/>
            <person name="Higgs S."/>
            <person name="Kodira C."/>
            <person name="Hannick L."/>
            <person name="Megy K."/>
            <person name="O'Leary S."/>
            <person name="Pearson M."/>
            <person name="Haas B.J."/>
            <person name="Mauceli E."/>
            <person name="Wortman J.R."/>
            <person name="Lee N.H."/>
            <person name="Guigo R."/>
            <person name="Stanke M."/>
            <person name="Alvarado L."/>
            <person name="Amedeo P."/>
            <person name="Antoine C.H."/>
            <person name="Arensburger P."/>
            <person name="Bidwell S.L."/>
            <person name="Crawford M."/>
            <person name="Camaro F."/>
            <person name="Devon K."/>
            <person name="Engels R."/>
            <person name="Hammond M."/>
            <person name="Howarth C."/>
            <person name="Koehrsen M."/>
            <person name="Lawson D."/>
            <person name="Montgomery P."/>
            <person name="Nene V."/>
            <person name="Nusbaum C."/>
            <person name="Puiu D."/>
            <person name="Romero-Severson J."/>
            <person name="Severson D.W."/>
            <person name="Shumway M."/>
            <person name="Sisk P."/>
            <person name="Stolte C."/>
            <person name="Zeng Q."/>
            <person name="Eisenstadt E."/>
            <person name="Fraser-Liggett C."/>
            <person name="Strausberg R."/>
            <person name="Galagan J."/>
            <person name="Birren B."/>
            <person name="Collins F.H."/>
        </authorList>
    </citation>
    <scope>NUCLEOTIDE SEQUENCE [LARGE SCALE GENOMIC DNA]</scope>
    <source>
        <strain evidence="8">JHB</strain>
    </source>
</reference>
<evidence type="ECO:0000259" key="7">
    <source>
        <dbReference type="PROSITE" id="PS50303"/>
    </source>
</evidence>
<evidence type="ECO:0000256" key="1">
    <source>
        <dbReference type="ARBA" id="ARBA00004496"/>
    </source>
</evidence>
<feature type="repeat" description="Pumilio" evidence="5">
    <location>
        <begin position="516"/>
        <end position="551"/>
    </location>
</feature>